<accession>A0A399EJE8</accession>
<comment type="caution">
    <text evidence="1">The sequence shown here is derived from an EMBL/GenBank/DDBJ whole genome shotgun (WGS) entry which is preliminary data.</text>
</comment>
<dbReference type="AlphaFoldDB" id="A0A399EJE8"/>
<dbReference type="EMBL" id="QXDL01000089">
    <property type="protein sequence ID" value="RIH83573.1"/>
    <property type="molecule type" value="Genomic_DNA"/>
</dbReference>
<name>A0A399EJE8_9DEIN</name>
<dbReference type="InterPro" id="IPR025660">
    <property type="entry name" value="Pept_his_AS"/>
</dbReference>
<dbReference type="Proteomes" id="UP000265715">
    <property type="component" value="Unassembled WGS sequence"/>
</dbReference>
<protein>
    <recommendedName>
        <fullName evidence="3">Papain family cysteine protease</fullName>
    </recommendedName>
</protein>
<dbReference type="Gene3D" id="3.90.70.10">
    <property type="entry name" value="Cysteine proteinases"/>
    <property type="match status" value="1"/>
</dbReference>
<dbReference type="PROSITE" id="PS00639">
    <property type="entry name" value="THIOL_PROTEASE_HIS"/>
    <property type="match status" value="1"/>
</dbReference>
<sequence>MGWGLEHLKTYRLTEEGLLPYVGDGSYENTEESGDDPYAKWYEGTYAQRYFGDFNLSDRPTEYRFPDRRSLASLPQAALDRAVYGPVRVQYATAAELRTVDWFRAQLAAGREVAFAVDLKAAAGPGEVTMREGVWLPGTAPWGGHAMLMVGYDDARQAFIVKNSWGRDGAGRGQPAGADRDADGFVEMGYAWVTRGLVYEGAVLLEARAPETFAQPSPAAFLGRWKMDHDGWRGTFDLYHLPGTIARRWLEGRADLRLGTYYGPDGVARRVNGVVAGNRLDFWLDWDAPDRAVNELAGMHFTGYLLPGGRTLAGTLRDNRDGRTYGFYLTKEDPFRGNGVAGAVALASHKGRWVVNDNGALGRLDVSDVIPGSGELRATYAVGGGEYPATGNVDPANPRRVSFRVPLPGGERRFEGYMFSWETGLIAGTVGGNAGFYAYREGKIPLSLTITSPREGGSYPWRQTLAFSALVEHAEGGVSVRWSSDRDGELGSGAELRLSTLSLGAHRVTATATAGGETVRQSLNLTVRNDRPTLRILEPSAAQTYCAGQPIAFRAESYDPNNPPDHRLPDAAVAWRSTPGGLSGTGHAFSQALPAGGYTVTVRGSDEQGEYGEASLNLRVEACENAKPTATITAPKADLEVYANQSDQHGWYYELDLAGLGSDPEDGALSGGSLRWTTGLASVQPGGSAELGSGEGVRVKLYTGFCASPARYEHLITLTARDSAGQIGTDVVRVRVKLLC</sequence>
<organism evidence="1 2">
    <name type="scientific">Calidithermus terrae</name>
    <dbReference type="NCBI Taxonomy" id="1408545"/>
    <lineage>
        <taxon>Bacteria</taxon>
        <taxon>Thermotogati</taxon>
        <taxon>Deinococcota</taxon>
        <taxon>Deinococci</taxon>
        <taxon>Thermales</taxon>
        <taxon>Thermaceae</taxon>
        <taxon>Calidithermus</taxon>
    </lineage>
</organism>
<evidence type="ECO:0000313" key="1">
    <source>
        <dbReference type="EMBL" id="RIH83573.1"/>
    </source>
</evidence>
<evidence type="ECO:0000313" key="2">
    <source>
        <dbReference type="Proteomes" id="UP000265715"/>
    </source>
</evidence>
<proteinExistence type="predicted"/>
<dbReference type="SUPFAM" id="SSF54001">
    <property type="entry name" value="Cysteine proteinases"/>
    <property type="match status" value="1"/>
</dbReference>
<keyword evidence="2" id="KW-1185">Reference proteome</keyword>
<dbReference type="InterPro" id="IPR038765">
    <property type="entry name" value="Papain-like_cys_pep_sf"/>
</dbReference>
<gene>
    <name evidence="1" type="ORF">Mterra_02230</name>
</gene>
<reference evidence="1 2" key="1">
    <citation type="submission" date="2018-08" db="EMBL/GenBank/DDBJ databases">
        <title>Meiothermus terrae DSM 26712 genome sequencing project.</title>
        <authorList>
            <person name="Da Costa M.S."/>
            <person name="Albuquerque L."/>
            <person name="Raposo P."/>
            <person name="Froufe H.J.C."/>
            <person name="Barroso C.S."/>
            <person name="Egas C."/>
        </authorList>
    </citation>
    <scope>NUCLEOTIDE SEQUENCE [LARGE SCALE GENOMIC DNA]</scope>
    <source>
        <strain evidence="1 2">DSM 26712</strain>
    </source>
</reference>
<evidence type="ECO:0008006" key="3">
    <source>
        <dbReference type="Google" id="ProtNLM"/>
    </source>
</evidence>